<dbReference type="STRING" id="1736691.SAMN06295964_2209"/>
<evidence type="ECO:0000313" key="2">
    <source>
        <dbReference type="EMBL" id="SKB08542.1"/>
    </source>
</evidence>
<sequence>MDVLLLGTGSADGWPSPFCRCDSCTTMRERDVLRTPTSVLIDGRVWIDPGPEAARQALRAGADLVDVHTVLVSHAHSDHLDPAFLLHRGWVSDRPLTVYGPAPAIARCRDWLAPGQTSVRLVEVTAGERFTAGEYRITVVPAAHEALGEAALYRVDAERSLLYACDTGPWADGALRRIGEQRLDIVLMEQTFGDRLDLAGGRHLGLETFGQSVAALRAAGLVDEATRVVAVHLSHHNSPEVEQQLCAMGAEAGRDGQRLRARDL</sequence>
<dbReference type="EMBL" id="LT796768">
    <property type="protein sequence ID" value="SKB08542.1"/>
    <property type="molecule type" value="Genomic_DNA"/>
</dbReference>
<dbReference type="InterPro" id="IPR036866">
    <property type="entry name" value="RibonucZ/Hydroxyglut_hydro"/>
</dbReference>
<dbReference type="InterPro" id="IPR001279">
    <property type="entry name" value="Metallo-B-lactamas"/>
</dbReference>
<gene>
    <name evidence="2" type="ORF">SAMN06295964_2209</name>
</gene>
<organism evidence="2 3">
    <name type="scientific">Aeromicrobium choanae</name>
    <dbReference type="NCBI Taxonomy" id="1736691"/>
    <lineage>
        <taxon>Bacteria</taxon>
        <taxon>Bacillati</taxon>
        <taxon>Actinomycetota</taxon>
        <taxon>Actinomycetes</taxon>
        <taxon>Propionibacteriales</taxon>
        <taxon>Nocardioidaceae</taxon>
        <taxon>Aeromicrobium</taxon>
    </lineage>
</organism>
<protein>
    <submittedName>
        <fullName evidence="2">Phosphoribosyl 1,2-cyclic phosphodiesterase</fullName>
    </submittedName>
</protein>
<dbReference type="Pfam" id="PF12706">
    <property type="entry name" value="Lactamase_B_2"/>
    <property type="match status" value="1"/>
</dbReference>
<accession>A0A1T4Z3C4</accession>
<dbReference type="SUPFAM" id="SSF56281">
    <property type="entry name" value="Metallo-hydrolase/oxidoreductase"/>
    <property type="match status" value="1"/>
</dbReference>
<reference evidence="3" key="1">
    <citation type="submission" date="2017-02" db="EMBL/GenBank/DDBJ databases">
        <authorList>
            <person name="Varghese N."/>
            <person name="Submissions S."/>
        </authorList>
    </citation>
    <scope>NUCLEOTIDE SEQUENCE [LARGE SCALE GENOMIC DNA]</scope>
    <source>
        <strain evidence="3">9H-4</strain>
    </source>
</reference>
<dbReference type="RefSeq" id="WP_078700206.1">
    <property type="nucleotide sequence ID" value="NZ_LT796768.1"/>
</dbReference>
<feature type="domain" description="Metallo-beta-lactamase" evidence="1">
    <location>
        <begin position="35"/>
        <end position="202"/>
    </location>
</feature>
<dbReference type="Proteomes" id="UP000191040">
    <property type="component" value="Chromosome I"/>
</dbReference>
<name>A0A1T4Z3C4_9ACTN</name>
<dbReference type="AlphaFoldDB" id="A0A1T4Z3C4"/>
<dbReference type="PANTHER" id="PTHR42663">
    <property type="entry name" value="HYDROLASE C777.06C-RELATED-RELATED"/>
    <property type="match status" value="1"/>
</dbReference>
<dbReference type="SMART" id="SM00849">
    <property type="entry name" value="Lactamase_B"/>
    <property type="match status" value="1"/>
</dbReference>
<proteinExistence type="predicted"/>
<evidence type="ECO:0000259" key="1">
    <source>
        <dbReference type="SMART" id="SM00849"/>
    </source>
</evidence>
<evidence type="ECO:0000313" key="3">
    <source>
        <dbReference type="Proteomes" id="UP000191040"/>
    </source>
</evidence>
<dbReference type="Gene3D" id="3.60.15.10">
    <property type="entry name" value="Ribonuclease Z/Hydroxyacylglutathione hydrolase-like"/>
    <property type="match status" value="1"/>
</dbReference>
<keyword evidence="3" id="KW-1185">Reference proteome</keyword>
<dbReference type="PANTHER" id="PTHR42663:SF6">
    <property type="entry name" value="HYDROLASE C777.06C-RELATED"/>
    <property type="match status" value="1"/>
</dbReference>
<dbReference type="OrthoDB" id="9788370at2"/>